<dbReference type="RefSeq" id="WP_114827826.1">
    <property type="nucleotide sequence ID" value="NZ_QQTO01000019.1"/>
</dbReference>
<protein>
    <submittedName>
        <fullName evidence="1">CMD domain protein</fullName>
    </submittedName>
</protein>
<dbReference type="OrthoDB" id="8718286at2"/>
<sequence length="196" mass="20326">MSAQDTLDRLSGIAGGSALDALRRERPVTRDNAQAGYEALFEADDETGVSRSERLTVAAFVALLHADGPGVEHYARLLEGQPGGAALSGLIRRQAEHAATRGPYGAYPPGPLSREDVAGPVFKVAAAASAELGERLSAALEHTHLLVFHPRDAKAADLAALKGAGWSTAGAVTLSQIVAFLSFQIRAAHGLRALGA</sequence>
<dbReference type="Proteomes" id="UP000255207">
    <property type="component" value="Unassembled WGS sequence"/>
</dbReference>
<organism evidence="1 2">
    <name type="scientific">Bosea caraganae</name>
    <dbReference type="NCBI Taxonomy" id="2763117"/>
    <lineage>
        <taxon>Bacteria</taxon>
        <taxon>Pseudomonadati</taxon>
        <taxon>Pseudomonadota</taxon>
        <taxon>Alphaproteobacteria</taxon>
        <taxon>Hyphomicrobiales</taxon>
        <taxon>Boseaceae</taxon>
        <taxon>Bosea</taxon>
    </lineage>
</organism>
<dbReference type="AlphaFoldDB" id="A0A370LCL1"/>
<name>A0A370LCL1_9HYPH</name>
<dbReference type="InterPro" id="IPR029032">
    <property type="entry name" value="AhpD-like"/>
</dbReference>
<proteinExistence type="predicted"/>
<accession>A0A370LCL1</accession>
<dbReference type="InterPro" id="IPR023982">
    <property type="entry name" value="CHP04029_CMD-like"/>
</dbReference>
<evidence type="ECO:0000313" key="2">
    <source>
        <dbReference type="Proteomes" id="UP000255207"/>
    </source>
</evidence>
<reference evidence="2" key="1">
    <citation type="submission" date="2018-07" db="EMBL/GenBank/DDBJ databases">
        <authorList>
            <person name="Safronova V.I."/>
            <person name="Chirak E.R."/>
            <person name="Sazanova A.L."/>
        </authorList>
    </citation>
    <scope>NUCLEOTIDE SEQUENCE [LARGE SCALE GENOMIC DNA]</scope>
    <source>
        <strain evidence="2">RCAM04685</strain>
    </source>
</reference>
<gene>
    <name evidence="1" type="ORF">DWE98_04050</name>
</gene>
<dbReference type="Gene3D" id="1.20.1290.10">
    <property type="entry name" value="AhpD-like"/>
    <property type="match status" value="1"/>
</dbReference>
<dbReference type="NCBIfam" id="TIGR04029">
    <property type="entry name" value="CMD_Avi_7170"/>
    <property type="match status" value="1"/>
</dbReference>
<keyword evidence="2" id="KW-1185">Reference proteome</keyword>
<evidence type="ECO:0000313" key="1">
    <source>
        <dbReference type="EMBL" id="RDJ29713.1"/>
    </source>
</evidence>
<dbReference type="EMBL" id="QQTP01000001">
    <property type="protein sequence ID" value="RDJ29713.1"/>
    <property type="molecule type" value="Genomic_DNA"/>
</dbReference>
<comment type="caution">
    <text evidence="1">The sequence shown here is derived from an EMBL/GenBank/DDBJ whole genome shotgun (WGS) entry which is preliminary data.</text>
</comment>
<dbReference type="SUPFAM" id="SSF69118">
    <property type="entry name" value="AhpD-like"/>
    <property type="match status" value="1"/>
</dbReference>